<proteinExistence type="predicted"/>
<dbReference type="SUPFAM" id="SSF50985">
    <property type="entry name" value="RCC1/BLIP-II"/>
    <property type="match status" value="2"/>
</dbReference>
<sequence length="561" mass="55159">MWARAQNSSLPGALARAAALVLAGALFPASGCGLRVAESPTQPIPCFHAMDCPPSDDPCVVSTCFEQQCAMVAAAQNTVVREQKAGDCRMQVCDGNGHVMEIDDEVDVPADDGNECTIAMCKESAGVHEPGPVGASCGEDGVCNGKGACGACLPEAERCEGNAVATCSEEGAWKTAACPEGRPICAGKACVGIRQIAAGGAHTCALFEDGSARCFGAAGVRRGAYGAPPVPGVVGAVELALGGAHACARRADGTALCWGHNAFGQIGDGTTEGPRPPTQVLGLAGATAIAAGAAHTCAIVGGGKVVCWGRGDRGQLGAKPPGPAGKPPATEVPSPLPASPGGGAPSAVAGLFGATKIALGGRHACALGPGGLVACWGEDESGELGRVRPPSSPTKPRPGPRPTPRLVSVKGIEGAIAIALGATFGCALLADGSVRCWGDNTAGQLGDGTTDTRAESVVVKGVAGATAIALGAEHGCARTEGGAVTCWGKNDHGQLGDGSTEARLSPVLVPGLAGVRALSAGGAHTCVMLDGGAVRCWGGNGAGEVGDGTTSDRGAPTAVTW</sequence>
<dbReference type="InterPro" id="IPR000408">
    <property type="entry name" value="Reg_chr_condens"/>
</dbReference>
<protein>
    <recommendedName>
        <fullName evidence="6">RCC1 repeat-containing protein</fullName>
    </recommendedName>
</protein>
<evidence type="ECO:0000256" key="3">
    <source>
        <dbReference type="SAM" id="SignalP"/>
    </source>
</evidence>
<evidence type="ECO:0000313" key="5">
    <source>
        <dbReference type="Proteomes" id="UP000309215"/>
    </source>
</evidence>
<name>A0A4U1JCT9_9BACT</name>
<feature type="region of interest" description="Disordered" evidence="2">
    <location>
        <begin position="382"/>
        <end position="405"/>
    </location>
</feature>
<evidence type="ECO:0000256" key="2">
    <source>
        <dbReference type="SAM" id="MobiDB-lite"/>
    </source>
</evidence>
<dbReference type="PANTHER" id="PTHR22870:SF408">
    <property type="entry name" value="OS09G0560450 PROTEIN"/>
    <property type="match status" value="1"/>
</dbReference>
<feature type="signal peptide" evidence="3">
    <location>
        <begin position="1"/>
        <end position="23"/>
    </location>
</feature>
<dbReference type="RefSeq" id="WP_136930228.1">
    <property type="nucleotide sequence ID" value="NZ_SSMQ01000017.1"/>
</dbReference>
<dbReference type="AlphaFoldDB" id="A0A4U1JCT9"/>
<feature type="region of interest" description="Disordered" evidence="2">
    <location>
        <begin position="542"/>
        <end position="561"/>
    </location>
</feature>
<accession>A0A4U1JCT9</accession>
<feature type="region of interest" description="Disordered" evidence="2">
    <location>
        <begin position="316"/>
        <end position="343"/>
    </location>
</feature>
<comment type="caution">
    <text evidence="4">The sequence shown here is derived from an EMBL/GenBank/DDBJ whole genome shotgun (WGS) entry which is preliminary data.</text>
</comment>
<dbReference type="Gene3D" id="2.130.10.30">
    <property type="entry name" value="Regulator of chromosome condensation 1/beta-lactamase-inhibitor protein II"/>
    <property type="match status" value="3"/>
</dbReference>
<dbReference type="EMBL" id="SSMQ01000017">
    <property type="protein sequence ID" value="TKD07313.1"/>
    <property type="molecule type" value="Genomic_DNA"/>
</dbReference>
<evidence type="ECO:0000256" key="1">
    <source>
        <dbReference type="ARBA" id="ARBA00022737"/>
    </source>
</evidence>
<dbReference type="Pfam" id="PF00415">
    <property type="entry name" value="RCC1"/>
    <property type="match status" value="1"/>
</dbReference>
<dbReference type="PANTHER" id="PTHR22870">
    <property type="entry name" value="REGULATOR OF CHROMOSOME CONDENSATION"/>
    <property type="match status" value="1"/>
</dbReference>
<gene>
    <name evidence="4" type="ORF">E8A74_17830</name>
</gene>
<feature type="chain" id="PRO_5020673919" description="RCC1 repeat-containing protein" evidence="3">
    <location>
        <begin position="24"/>
        <end position="561"/>
    </location>
</feature>
<dbReference type="InterPro" id="IPR009091">
    <property type="entry name" value="RCC1/BLIP-II"/>
</dbReference>
<dbReference type="PRINTS" id="PR00633">
    <property type="entry name" value="RCCNDNSATION"/>
</dbReference>
<dbReference type="PROSITE" id="PS50012">
    <property type="entry name" value="RCC1_3"/>
    <property type="match status" value="5"/>
</dbReference>
<dbReference type="OrthoDB" id="5488373at2"/>
<evidence type="ECO:0000313" key="4">
    <source>
        <dbReference type="EMBL" id="TKD07313.1"/>
    </source>
</evidence>
<dbReference type="InterPro" id="IPR051210">
    <property type="entry name" value="Ub_ligase/GEF_domain"/>
</dbReference>
<reference evidence="4 5" key="1">
    <citation type="submission" date="2019-04" db="EMBL/GenBank/DDBJ databases">
        <authorList>
            <person name="Li Y."/>
            <person name="Wang J."/>
        </authorList>
    </citation>
    <scope>NUCLEOTIDE SEQUENCE [LARGE SCALE GENOMIC DNA]</scope>
    <source>
        <strain evidence="4 5">DSM 14668</strain>
    </source>
</reference>
<feature type="compositionally biased region" description="Pro residues" evidence="2">
    <location>
        <begin position="390"/>
        <end position="403"/>
    </location>
</feature>
<dbReference type="Proteomes" id="UP000309215">
    <property type="component" value="Unassembled WGS sequence"/>
</dbReference>
<keyword evidence="5" id="KW-1185">Reference proteome</keyword>
<organism evidence="4 5">
    <name type="scientific">Polyangium fumosum</name>
    <dbReference type="NCBI Taxonomy" id="889272"/>
    <lineage>
        <taxon>Bacteria</taxon>
        <taxon>Pseudomonadati</taxon>
        <taxon>Myxococcota</taxon>
        <taxon>Polyangia</taxon>
        <taxon>Polyangiales</taxon>
        <taxon>Polyangiaceae</taxon>
        <taxon>Polyangium</taxon>
    </lineage>
</organism>
<evidence type="ECO:0008006" key="6">
    <source>
        <dbReference type="Google" id="ProtNLM"/>
    </source>
</evidence>
<keyword evidence="1" id="KW-0677">Repeat</keyword>
<dbReference type="Pfam" id="PF13540">
    <property type="entry name" value="RCC1_2"/>
    <property type="match status" value="4"/>
</dbReference>
<keyword evidence="3" id="KW-0732">Signal</keyword>